<organism evidence="1 2">
    <name type="scientific">Elysia crispata</name>
    <name type="common">lettuce slug</name>
    <dbReference type="NCBI Taxonomy" id="231223"/>
    <lineage>
        <taxon>Eukaryota</taxon>
        <taxon>Metazoa</taxon>
        <taxon>Spiralia</taxon>
        <taxon>Lophotrochozoa</taxon>
        <taxon>Mollusca</taxon>
        <taxon>Gastropoda</taxon>
        <taxon>Heterobranchia</taxon>
        <taxon>Euthyneura</taxon>
        <taxon>Panpulmonata</taxon>
        <taxon>Sacoglossa</taxon>
        <taxon>Placobranchoidea</taxon>
        <taxon>Plakobranchidae</taxon>
        <taxon>Elysia</taxon>
    </lineage>
</organism>
<dbReference type="EMBL" id="JAWDGP010001796">
    <property type="protein sequence ID" value="KAK3788156.1"/>
    <property type="molecule type" value="Genomic_DNA"/>
</dbReference>
<gene>
    <name evidence="1" type="ORF">RRG08_042850</name>
</gene>
<protein>
    <submittedName>
        <fullName evidence="1">Uncharacterized protein</fullName>
    </submittedName>
</protein>
<reference evidence="1" key="1">
    <citation type="journal article" date="2023" name="G3 (Bethesda)">
        <title>A reference genome for the long-term kleptoplast-retaining sea slug Elysia crispata morphotype clarki.</title>
        <authorList>
            <person name="Eastman K.E."/>
            <person name="Pendleton A.L."/>
            <person name="Shaikh M.A."/>
            <person name="Suttiyut T."/>
            <person name="Ogas R."/>
            <person name="Tomko P."/>
            <person name="Gavelis G."/>
            <person name="Widhalm J.R."/>
            <person name="Wisecaver J.H."/>
        </authorList>
    </citation>
    <scope>NUCLEOTIDE SEQUENCE</scope>
    <source>
        <strain evidence="1">ECLA1</strain>
    </source>
</reference>
<comment type="caution">
    <text evidence="1">The sequence shown here is derived from an EMBL/GenBank/DDBJ whole genome shotgun (WGS) entry which is preliminary data.</text>
</comment>
<proteinExistence type="predicted"/>
<evidence type="ECO:0000313" key="1">
    <source>
        <dbReference type="EMBL" id="KAK3788156.1"/>
    </source>
</evidence>
<dbReference type="AlphaFoldDB" id="A0AAE1AJ82"/>
<name>A0AAE1AJ82_9GAST</name>
<sequence length="438" mass="48711">MTVEVEVTVTQLRVDVSRLSETYPLVVSFSTDDGKQAGVGRMEDVKRSVENIILNPVPVSCSFCQGSIICVTPSTSRMEDVKRSVENIILNPVPVSYSFCQCSIACVTPATNDMEPETRTWAFLNAIKYPVMDETFSAHSRENFSEPSEADYNIAASHDLQHGLIDTAGFLTSLQETNSANGMISTLTSQMFTSPVIIGHVYWLTPENTIRPTSPQLTKESLASTHSTVTALYTVPPLHFTQYLCCTLHSTATALYTVPPLHFTQYLHCTLHSTATALHTVPPLHSTQYRHCTSHSTATALYTVPLLHSTQYRHCTSHSTFTALYTVPPLHSTQYRHCTSHSTFTAHYTVPPLHSTQYLHYTSHSTFTALYTVPPLHSTRYGVREDKQEVNPGQKRTQKSSIKLECTPLHGLKSGVQPATNVNSERLLIQQPTTYLED</sequence>
<dbReference type="Proteomes" id="UP001283361">
    <property type="component" value="Unassembled WGS sequence"/>
</dbReference>
<accession>A0AAE1AJ82</accession>
<evidence type="ECO:0000313" key="2">
    <source>
        <dbReference type="Proteomes" id="UP001283361"/>
    </source>
</evidence>
<keyword evidence="2" id="KW-1185">Reference proteome</keyword>